<evidence type="ECO:0000313" key="2">
    <source>
        <dbReference type="Proteomes" id="UP000250235"/>
    </source>
</evidence>
<dbReference type="EMBL" id="KQ998485">
    <property type="protein sequence ID" value="KZV42946.1"/>
    <property type="molecule type" value="Genomic_DNA"/>
</dbReference>
<sequence length="76" mass="8316">MTKRGKIEAEVLSHLRMIKIDLVEAVVTEAVVDLVVVRVEGTGVDLQNEGAVILVFGNISAVELKHSVDGFLFQRL</sequence>
<accession>A0A2Z7C7X4</accession>
<name>A0A2Z7C7X4_9LAMI</name>
<proteinExistence type="predicted"/>
<dbReference type="Proteomes" id="UP000250235">
    <property type="component" value="Unassembled WGS sequence"/>
</dbReference>
<evidence type="ECO:0000313" key="1">
    <source>
        <dbReference type="EMBL" id="KZV42946.1"/>
    </source>
</evidence>
<keyword evidence="2" id="KW-1185">Reference proteome</keyword>
<gene>
    <name evidence="1" type="ORF">F511_43161</name>
</gene>
<organism evidence="1 2">
    <name type="scientific">Dorcoceras hygrometricum</name>
    <dbReference type="NCBI Taxonomy" id="472368"/>
    <lineage>
        <taxon>Eukaryota</taxon>
        <taxon>Viridiplantae</taxon>
        <taxon>Streptophyta</taxon>
        <taxon>Embryophyta</taxon>
        <taxon>Tracheophyta</taxon>
        <taxon>Spermatophyta</taxon>
        <taxon>Magnoliopsida</taxon>
        <taxon>eudicotyledons</taxon>
        <taxon>Gunneridae</taxon>
        <taxon>Pentapetalae</taxon>
        <taxon>asterids</taxon>
        <taxon>lamiids</taxon>
        <taxon>Lamiales</taxon>
        <taxon>Gesneriaceae</taxon>
        <taxon>Didymocarpoideae</taxon>
        <taxon>Trichosporeae</taxon>
        <taxon>Loxocarpinae</taxon>
        <taxon>Dorcoceras</taxon>
    </lineage>
</organism>
<protein>
    <submittedName>
        <fullName evidence="1">Uncharacterized protein</fullName>
    </submittedName>
</protein>
<reference evidence="1 2" key="1">
    <citation type="journal article" date="2015" name="Proc. Natl. Acad. Sci. U.S.A.">
        <title>The resurrection genome of Boea hygrometrica: A blueprint for survival of dehydration.</title>
        <authorList>
            <person name="Xiao L."/>
            <person name="Yang G."/>
            <person name="Zhang L."/>
            <person name="Yang X."/>
            <person name="Zhao S."/>
            <person name="Ji Z."/>
            <person name="Zhou Q."/>
            <person name="Hu M."/>
            <person name="Wang Y."/>
            <person name="Chen M."/>
            <person name="Xu Y."/>
            <person name="Jin H."/>
            <person name="Xiao X."/>
            <person name="Hu G."/>
            <person name="Bao F."/>
            <person name="Hu Y."/>
            <person name="Wan P."/>
            <person name="Li L."/>
            <person name="Deng X."/>
            <person name="Kuang T."/>
            <person name="Xiang C."/>
            <person name="Zhu J.K."/>
            <person name="Oliver M.J."/>
            <person name="He Y."/>
        </authorList>
    </citation>
    <scope>NUCLEOTIDE SEQUENCE [LARGE SCALE GENOMIC DNA]</scope>
    <source>
        <strain evidence="2">cv. XS01</strain>
    </source>
</reference>
<dbReference type="AlphaFoldDB" id="A0A2Z7C7X4"/>